<gene>
    <name evidence="2" type="ORF">HUW51_10345</name>
</gene>
<feature type="compositionally biased region" description="Low complexity" evidence="1">
    <location>
        <begin position="26"/>
        <end position="40"/>
    </location>
</feature>
<organism evidence="2 3">
    <name type="scientific">Adhaeribacter swui</name>
    <dbReference type="NCBI Taxonomy" id="2086471"/>
    <lineage>
        <taxon>Bacteria</taxon>
        <taxon>Pseudomonadati</taxon>
        <taxon>Bacteroidota</taxon>
        <taxon>Cytophagia</taxon>
        <taxon>Cytophagales</taxon>
        <taxon>Hymenobacteraceae</taxon>
        <taxon>Adhaeribacter</taxon>
    </lineage>
</organism>
<dbReference type="AlphaFoldDB" id="A0A7G7G7H4"/>
<name>A0A7G7G7H4_9BACT</name>
<dbReference type="RefSeq" id="WP_185273960.1">
    <property type="nucleotide sequence ID" value="NZ_CP055156.1"/>
</dbReference>
<sequence>MLKKYIFWMIVQLTLLSCQPKKSENTTESASTSSTTTLDSVRPETISPDGTVTRLDSVGDASATSAPATSRGSGTTSWQISKNKIGPIHIGMHVDALRKAVPAEMIKEVPITREGRGTKAYEIRQSATEQPAGLLIEETCEPTCRVWRVHVQSAAYKTKEGLGIGATLGEVKKHYKLSYLGAGETEIVAVSDDAKLTFMLDVSKLPEKQVPRLNLENTPDNTPVLGMLIL</sequence>
<keyword evidence="3" id="KW-1185">Reference proteome</keyword>
<accession>A0A7G7G7H4</accession>
<dbReference type="Proteomes" id="UP000515237">
    <property type="component" value="Chromosome"/>
</dbReference>
<feature type="compositionally biased region" description="Polar residues" evidence="1">
    <location>
        <begin position="62"/>
        <end position="78"/>
    </location>
</feature>
<dbReference type="EMBL" id="CP055156">
    <property type="protein sequence ID" value="QNF33108.1"/>
    <property type="molecule type" value="Genomic_DNA"/>
</dbReference>
<evidence type="ECO:0000256" key="1">
    <source>
        <dbReference type="SAM" id="MobiDB-lite"/>
    </source>
</evidence>
<dbReference type="PROSITE" id="PS51257">
    <property type="entry name" value="PROKAR_LIPOPROTEIN"/>
    <property type="match status" value="1"/>
</dbReference>
<protein>
    <submittedName>
        <fullName evidence="2">Uncharacterized protein</fullName>
    </submittedName>
</protein>
<feature type="region of interest" description="Disordered" evidence="1">
    <location>
        <begin position="21"/>
        <end position="78"/>
    </location>
</feature>
<dbReference type="KEGG" id="aswu:HUW51_10345"/>
<proteinExistence type="predicted"/>
<evidence type="ECO:0000313" key="3">
    <source>
        <dbReference type="Proteomes" id="UP000515237"/>
    </source>
</evidence>
<evidence type="ECO:0000313" key="2">
    <source>
        <dbReference type="EMBL" id="QNF33108.1"/>
    </source>
</evidence>
<reference evidence="2 3" key="1">
    <citation type="journal article" date="2018" name="Int. J. Syst. Evol. Microbiol.">
        <title>Adhaeribacter swui sp. nov., isolated from wet mud.</title>
        <authorList>
            <person name="Kim D.U."/>
            <person name="Kim K.W."/>
            <person name="Kang M.S."/>
            <person name="Kim J.Y."/>
            <person name="Jang J.H."/>
            <person name="Kim M.K."/>
        </authorList>
    </citation>
    <scope>NUCLEOTIDE SEQUENCE [LARGE SCALE GENOMIC DNA]</scope>
    <source>
        <strain evidence="2 3">KCTC 52873</strain>
    </source>
</reference>